<feature type="signal peptide" evidence="1">
    <location>
        <begin position="1"/>
        <end position="18"/>
    </location>
</feature>
<keyword evidence="1" id="KW-0732">Signal</keyword>
<dbReference type="AlphaFoldDB" id="A0A2U2C0F1"/>
<feature type="domain" description="Lipoprotein LPP20-like" evidence="2">
    <location>
        <begin position="32"/>
        <end position="114"/>
    </location>
</feature>
<dbReference type="PROSITE" id="PS51257">
    <property type="entry name" value="PROKAR_LIPOPROTEIN"/>
    <property type="match status" value="1"/>
</dbReference>
<dbReference type="STRING" id="28200.GCA_001572935_00418"/>
<dbReference type="RefSeq" id="WP_109066204.1">
    <property type="nucleotide sequence ID" value="NZ_JAUQUC010000033.1"/>
</dbReference>
<dbReference type="Gene3D" id="3.10.28.20">
    <property type="entry name" value="Acetamidase/Formamidase-like domains"/>
    <property type="match status" value="1"/>
</dbReference>
<reference evidence="3 4" key="1">
    <citation type="submission" date="2018-05" db="EMBL/GenBank/DDBJ databases">
        <title>Antimicrobial susceptibility testing and genomic analysis of Arcobacter skirrowii strains and one Arcobacter butzleri isolated from German poultry farms.</title>
        <authorList>
            <person name="Haenel I."/>
            <person name="Hotzel H."/>
            <person name="Tomaso H."/>
            <person name="Busch A."/>
        </authorList>
    </citation>
    <scope>NUCLEOTIDE SEQUENCE [LARGE SCALE GENOMIC DNA]</scope>
    <source>
        <strain evidence="4">v</strain>
    </source>
</reference>
<feature type="chain" id="PRO_5015576412" description="Lipoprotein LPP20-like domain-containing protein" evidence="1">
    <location>
        <begin position="19"/>
        <end position="319"/>
    </location>
</feature>
<dbReference type="Pfam" id="PF02169">
    <property type="entry name" value="LPP20"/>
    <property type="match status" value="1"/>
</dbReference>
<proteinExistence type="predicted"/>
<dbReference type="EMBL" id="QEYI01000003">
    <property type="protein sequence ID" value="PWE21505.1"/>
    <property type="molecule type" value="Genomic_DNA"/>
</dbReference>
<sequence>MKKSIIFLIIALFLVSCSKTNPQPQQEAMGYPNWYLNPTPNGMIYLYGVGEGRNLNEATKSALENLSSRLLVTVKSNTTISEKSYRDFREYASSTTTSEINSQTAELGLKNYKVDYSVYYGGKNLVQVSIKRDDLIQTLKNDIEALYSELDFVKKQSDDTLNLYLKEQELLDKFYASSNKAQVLDSLGYDSKFISKTNSLRNEVNSLKNRTTFYISSDFESSRYKNIFKDSLIKRGFKVLNSGGLYELNLSSEVSRKSPQGFYIVENILSVTLLDASKHEVKTNVIELKGASSRNYEDAGLNSIKELKELQEEENILPF</sequence>
<name>A0A2U2C0F1_9BACT</name>
<evidence type="ECO:0000313" key="4">
    <source>
        <dbReference type="Proteomes" id="UP000245014"/>
    </source>
</evidence>
<evidence type="ECO:0000259" key="2">
    <source>
        <dbReference type="Pfam" id="PF02169"/>
    </source>
</evidence>
<comment type="caution">
    <text evidence="3">The sequence shown here is derived from an EMBL/GenBank/DDBJ whole genome shotgun (WGS) entry which is preliminary data.</text>
</comment>
<evidence type="ECO:0000313" key="3">
    <source>
        <dbReference type="EMBL" id="PWE21505.1"/>
    </source>
</evidence>
<dbReference type="Proteomes" id="UP000245014">
    <property type="component" value="Unassembled WGS sequence"/>
</dbReference>
<dbReference type="InterPro" id="IPR024952">
    <property type="entry name" value="LPP20-like_dom"/>
</dbReference>
<gene>
    <name evidence="3" type="ORF">DF188_04610</name>
</gene>
<accession>A0A2U2C0F1</accession>
<organism evidence="3 4">
    <name type="scientific">Aliarcobacter skirrowii</name>
    <dbReference type="NCBI Taxonomy" id="28200"/>
    <lineage>
        <taxon>Bacteria</taxon>
        <taxon>Pseudomonadati</taxon>
        <taxon>Campylobacterota</taxon>
        <taxon>Epsilonproteobacteria</taxon>
        <taxon>Campylobacterales</taxon>
        <taxon>Arcobacteraceae</taxon>
        <taxon>Aliarcobacter</taxon>
    </lineage>
</organism>
<evidence type="ECO:0000256" key="1">
    <source>
        <dbReference type="SAM" id="SignalP"/>
    </source>
</evidence>
<protein>
    <recommendedName>
        <fullName evidence="2">Lipoprotein LPP20-like domain-containing protein</fullName>
    </recommendedName>
</protein>